<dbReference type="Proteomes" id="UP001213000">
    <property type="component" value="Unassembled WGS sequence"/>
</dbReference>
<keyword evidence="2" id="KW-1185">Reference proteome</keyword>
<name>A0AAD5VFU4_9AGAR</name>
<evidence type="ECO:0000313" key="2">
    <source>
        <dbReference type="Proteomes" id="UP001213000"/>
    </source>
</evidence>
<sequence>MADPVAKFRPVISPEVLYRFPNFSPASTPTTNDIHRICERLNTQQLNECTDLFLELMAWGVTPEYLADSGFSLAGVIWLCAKCKIRLTEDIVERAKLARIPLHHLSIMPGNS</sequence>
<comment type="caution">
    <text evidence="1">The sequence shown here is derived from an EMBL/GenBank/DDBJ whole genome shotgun (WGS) entry which is preliminary data.</text>
</comment>
<accession>A0AAD5VFU4</accession>
<evidence type="ECO:0000313" key="1">
    <source>
        <dbReference type="EMBL" id="KAJ3557470.1"/>
    </source>
</evidence>
<gene>
    <name evidence="1" type="ORF">NP233_g11736</name>
</gene>
<protein>
    <submittedName>
        <fullName evidence="1">Uncharacterized protein</fullName>
    </submittedName>
</protein>
<reference evidence="1" key="1">
    <citation type="submission" date="2022-07" db="EMBL/GenBank/DDBJ databases">
        <title>Genome Sequence of Leucocoprinus birnbaumii.</title>
        <authorList>
            <person name="Buettner E."/>
        </authorList>
    </citation>
    <scope>NUCLEOTIDE SEQUENCE</scope>
    <source>
        <strain evidence="1">VT141</strain>
    </source>
</reference>
<organism evidence="1 2">
    <name type="scientific">Leucocoprinus birnbaumii</name>
    <dbReference type="NCBI Taxonomy" id="56174"/>
    <lineage>
        <taxon>Eukaryota</taxon>
        <taxon>Fungi</taxon>
        <taxon>Dikarya</taxon>
        <taxon>Basidiomycota</taxon>
        <taxon>Agaricomycotina</taxon>
        <taxon>Agaricomycetes</taxon>
        <taxon>Agaricomycetidae</taxon>
        <taxon>Agaricales</taxon>
        <taxon>Agaricineae</taxon>
        <taxon>Agaricaceae</taxon>
        <taxon>Leucocoprinus</taxon>
    </lineage>
</organism>
<proteinExistence type="predicted"/>
<dbReference type="EMBL" id="JANIEX010001479">
    <property type="protein sequence ID" value="KAJ3557470.1"/>
    <property type="molecule type" value="Genomic_DNA"/>
</dbReference>
<dbReference type="AlphaFoldDB" id="A0AAD5VFU4"/>